<dbReference type="EMBL" id="RJJX01000013">
    <property type="protein sequence ID" value="RUT77925.1"/>
    <property type="molecule type" value="Genomic_DNA"/>
</dbReference>
<dbReference type="RefSeq" id="WP_127343955.1">
    <property type="nucleotide sequence ID" value="NZ_RJJX01000013.1"/>
</dbReference>
<evidence type="ECO:0000313" key="3">
    <source>
        <dbReference type="EMBL" id="RUT77925.1"/>
    </source>
</evidence>
<dbReference type="PANTHER" id="PTHR40547:SF1">
    <property type="entry name" value="SLL0298 PROTEIN"/>
    <property type="match status" value="1"/>
</dbReference>
<feature type="domain" description="DUF2062" evidence="2">
    <location>
        <begin position="33"/>
        <end position="148"/>
    </location>
</feature>
<evidence type="ECO:0000256" key="1">
    <source>
        <dbReference type="SAM" id="Phobius"/>
    </source>
</evidence>
<dbReference type="AlphaFoldDB" id="A0A434AU30"/>
<dbReference type="PANTHER" id="PTHR40547">
    <property type="entry name" value="SLL0298 PROTEIN"/>
    <property type="match status" value="1"/>
</dbReference>
<accession>A0A434AU30</accession>
<gene>
    <name evidence="3" type="ORF">DLK05_10620</name>
</gene>
<proteinExistence type="predicted"/>
<comment type="caution">
    <text evidence="3">The sequence shown here is derived from an EMBL/GenBank/DDBJ whole genome shotgun (WGS) entry which is preliminary data.</text>
</comment>
<dbReference type="OrthoDB" id="9810303at2"/>
<name>A0A434AU30_9BACT</name>
<feature type="transmembrane region" description="Helical" evidence="1">
    <location>
        <begin position="37"/>
        <end position="62"/>
    </location>
</feature>
<keyword evidence="1" id="KW-1133">Transmembrane helix</keyword>
<reference evidence="3 4" key="1">
    <citation type="submission" date="2018-11" db="EMBL/GenBank/DDBJ databases">
        <title>Parancylomarina longa gen. nov., sp. nov., isolated from sediments of southern Okinawa.</title>
        <authorList>
            <person name="Fu T."/>
        </authorList>
    </citation>
    <scope>NUCLEOTIDE SEQUENCE [LARGE SCALE GENOMIC DNA]</scope>
    <source>
        <strain evidence="3 4">T3-2 S1-C</strain>
    </source>
</reference>
<keyword evidence="1" id="KW-0472">Membrane</keyword>
<evidence type="ECO:0000259" key="2">
    <source>
        <dbReference type="Pfam" id="PF09835"/>
    </source>
</evidence>
<keyword evidence="1" id="KW-0812">Transmembrane</keyword>
<evidence type="ECO:0000313" key="4">
    <source>
        <dbReference type="Proteomes" id="UP000282985"/>
    </source>
</evidence>
<dbReference type="Proteomes" id="UP000282985">
    <property type="component" value="Unassembled WGS sequence"/>
</dbReference>
<protein>
    <submittedName>
        <fullName evidence="3">DUF2062 domain-containing protein</fullName>
    </submittedName>
</protein>
<keyword evidence="4" id="KW-1185">Reference proteome</keyword>
<dbReference type="InterPro" id="IPR018639">
    <property type="entry name" value="DUF2062"/>
</dbReference>
<feature type="transmembrane region" description="Helical" evidence="1">
    <location>
        <begin position="122"/>
        <end position="145"/>
    </location>
</feature>
<dbReference type="Pfam" id="PF09835">
    <property type="entry name" value="DUF2062"/>
    <property type="match status" value="1"/>
</dbReference>
<organism evidence="3 4">
    <name type="scientific">Ancylomarina longa</name>
    <dbReference type="NCBI Taxonomy" id="2487017"/>
    <lineage>
        <taxon>Bacteria</taxon>
        <taxon>Pseudomonadati</taxon>
        <taxon>Bacteroidota</taxon>
        <taxon>Bacteroidia</taxon>
        <taxon>Marinilabiliales</taxon>
        <taxon>Marinifilaceae</taxon>
        <taxon>Ancylomarina</taxon>
    </lineage>
</organism>
<sequence>MNYPKYLQKFQLNKLKKAIVTEVTCANNSDLVIALSLGLGIFLAFSPVWGFQTVLAVSLAFLFRLNKALTLITVNISSIPPFIPLILIAGYQTGALVLTGSFQKEVPQLMSFKSLGENYYQFVIGSLIFAFLVGALFFIVAYLILKKFR</sequence>